<name>A0A512JFY5_9HYPH</name>
<organism evidence="3 4">
    <name type="scientific">Methylobacterium gnaphalii</name>
    <dbReference type="NCBI Taxonomy" id="1010610"/>
    <lineage>
        <taxon>Bacteria</taxon>
        <taxon>Pseudomonadati</taxon>
        <taxon>Pseudomonadota</taxon>
        <taxon>Alphaproteobacteria</taxon>
        <taxon>Hyphomicrobiales</taxon>
        <taxon>Methylobacteriaceae</taxon>
        <taxon>Methylobacterium</taxon>
    </lineage>
</organism>
<dbReference type="InterPro" id="IPR017969">
    <property type="entry name" value="Heavy-metal-associated_CS"/>
</dbReference>
<evidence type="ECO:0000259" key="2">
    <source>
        <dbReference type="PROSITE" id="PS50846"/>
    </source>
</evidence>
<dbReference type="Proteomes" id="UP000321750">
    <property type="component" value="Unassembled WGS sequence"/>
</dbReference>
<dbReference type="PROSITE" id="PS50846">
    <property type="entry name" value="HMA_2"/>
    <property type="match status" value="1"/>
</dbReference>
<dbReference type="PROSITE" id="PS01047">
    <property type="entry name" value="HMA_1"/>
    <property type="match status" value="1"/>
</dbReference>
<proteinExistence type="predicted"/>
<dbReference type="AlphaFoldDB" id="A0A512JFY5"/>
<keyword evidence="4" id="KW-1185">Reference proteome</keyword>
<accession>A0A512JFY5</accession>
<comment type="caution">
    <text evidence="3">The sequence shown here is derived from an EMBL/GenBank/DDBJ whole genome shotgun (WGS) entry which is preliminary data.</text>
</comment>
<dbReference type="Pfam" id="PF00403">
    <property type="entry name" value="HMA"/>
    <property type="match status" value="1"/>
</dbReference>
<dbReference type="GO" id="GO:0046872">
    <property type="term" value="F:metal ion binding"/>
    <property type="evidence" value="ECO:0007669"/>
    <property type="project" value="UniProtKB-KW"/>
</dbReference>
<evidence type="ECO:0000313" key="3">
    <source>
        <dbReference type="EMBL" id="GEP08864.1"/>
    </source>
</evidence>
<evidence type="ECO:0000313" key="4">
    <source>
        <dbReference type="Proteomes" id="UP000321750"/>
    </source>
</evidence>
<protein>
    <submittedName>
        <fullName evidence="3">Heavy metal-associated domain-containing protein</fullName>
    </submittedName>
</protein>
<reference evidence="3 4" key="1">
    <citation type="submission" date="2019-07" db="EMBL/GenBank/DDBJ databases">
        <title>Whole genome shotgun sequence of Methylobacterium gnaphalii NBRC 107716.</title>
        <authorList>
            <person name="Hosoyama A."/>
            <person name="Uohara A."/>
            <person name="Ohji S."/>
            <person name="Ichikawa N."/>
        </authorList>
    </citation>
    <scope>NUCLEOTIDE SEQUENCE [LARGE SCALE GENOMIC DNA]</scope>
    <source>
        <strain evidence="3 4">NBRC 107716</strain>
    </source>
</reference>
<sequence length="70" mass="6899">MNSYKVDKMGCGGCAKAVTRAILGVEPNARIEVDLTAKVVAVAGAAGSVERIAGAIAAAGYPAEPLIAAV</sequence>
<feature type="domain" description="HMA" evidence="2">
    <location>
        <begin position="1"/>
        <end position="64"/>
    </location>
</feature>
<dbReference type="Gene3D" id="3.30.70.100">
    <property type="match status" value="1"/>
</dbReference>
<dbReference type="SUPFAM" id="SSF55008">
    <property type="entry name" value="HMA, heavy metal-associated domain"/>
    <property type="match status" value="1"/>
</dbReference>
<dbReference type="InterPro" id="IPR036163">
    <property type="entry name" value="HMA_dom_sf"/>
</dbReference>
<keyword evidence="1" id="KW-0479">Metal-binding</keyword>
<dbReference type="OrthoDB" id="9801832at2"/>
<dbReference type="CDD" id="cd00371">
    <property type="entry name" value="HMA"/>
    <property type="match status" value="1"/>
</dbReference>
<evidence type="ECO:0000256" key="1">
    <source>
        <dbReference type="ARBA" id="ARBA00022723"/>
    </source>
</evidence>
<dbReference type="RefSeq" id="WP_147045172.1">
    <property type="nucleotide sequence ID" value="NZ_BJZV01000002.1"/>
</dbReference>
<gene>
    <name evidence="3" type="ORF">MGN01_07090</name>
</gene>
<dbReference type="InterPro" id="IPR006121">
    <property type="entry name" value="HMA_dom"/>
</dbReference>
<dbReference type="EMBL" id="BJZV01000002">
    <property type="protein sequence ID" value="GEP08864.1"/>
    <property type="molecule type" value="Genomic_DNA"/>
</dbReference>